<evidence type="ECO:0000313" key="1">
    <source>
        <dbReference type="EMBL" id="KAG5444586.1"/>
    </source>
</evidence>
<keyword evidence="2" id="KW-1185">Reference proteome</keyword>
<dbReference type="AlphaFoldDB" id="A0A419PMR7"/>
<comment type="caution">
    <text evidence="1">The sequence shown here is derived from an EMBL/GenBank/DDBJ whole genome shotgun (WGS) entry which is preliminary data.</text>
</comment>
<reference evidence="1 2" key="1">
    <citation type="journal article" date="2018" name="Biotechnol. Adv.">
        <title>Improved genomic resources and new bioinformatic workflow for the carcinogenic parasite Clonorchis sinensis: Biotechnological implications.</title>
        <authorList>
            <person name="Wang D."/>
            <person name="Korhonen P.K."/>
            <person name="Gasser R.B."/>
            <person name="Young N.D."/>
        </authorList>
    </citation>
    <scope>NUCLEOTIDE SEQUENCE [LARGE SCALE GENOMIC DNA]</scope>
    <source>
        <strain evidence="1">Cs-k2</strain>
    </source>
</reference>
<protein>
    <submittedName>
        <fullName evidence="1">Uncharacterized protein</fullName>
    </submittedName>
</protein>
<gene>
    <name evidence="1" type="ORF">CSKR_108046</name>
</gene>
<dbReference type="InParanoid" id="A0A419PMR7"/>
<evidence type="ECO:0000313" key="2">
    <source>
        <dbReference type="Proteomes" id="UP000286415"/>
    </source>
</evidence>
<organism evidence="1 2">
    <name type="scientific">Clonorchis sinensis</name>
    <name type="common">Chinese liver fluke</name>
    <dbReference type="NCBI Taxonomy" id="79923"/>
    <lineage>
        <taxon>Eukaryota</taxon>
        <taxon>Metazoa</taxon>
        <taxon>Spiralia</taxon>
        <taxon>Lophotrochozoa</taxon>
        <taxon>Platyhelminthes</taxon>
        <taxon>Trematoda</taxon>
        <taxon>Digenea</taxon>
        <taxon>Opisthorchiida</taxon>
        <taxon>Opisthorchiata</taxon>
        <taxon>Opisthorchiidae</taxon>
        <taxon>Clonorchis</taxon>
    </lineage>
</organism>
<proteinExistence type="predicted"/>
<accession>A0A419PMR7</accession>
<dbReference type="EMBL" id="NIRI02000056">
    <property type="protein sequence ID" value="KAG5444586.1"/>
    <property type="molecule type" value="Genomic_DNA"/>
</dbReference>
<name>A0A419PMR7_CLOSI</name>
<sequence>MVEVSNPRLGFGISGPIADESKGQHTVVALSQWSASETSGVSQDPVSAIMDGCSRQTDCLISQNLLKRRRQLVDKHFGTAVSDDEGPSVV</sequence>
<dbReference type="OrthoDB" id="10565154at2759"/>
<dbReference type="Proteomes" id="UP000286415">
    <property type="component" value="Unassembled WGS sequence"/>
</dbReference>
<reference evidence="1 2" key="2">
    <citation type="journal article" date="2021" name="Genomics">
        <title>High-quality reference genome for Clonorchis sinensis.</title>
        <authorList>
            <person name="Young N.D."/>
            <person name="Stroehlein A.J."/>
            <person name="Kinkar L."/>
            <person name="Wang T."/>
            <person name="Sohn W.M."/>
            <person name="Chang B.C.H."/>
            <person name="Kaur P."/>
            <person name="Weisz D."/>
            <person name="Dudchenko O."/>
            <person name="Aiden E.L."/>
            <person name="Korhonen P.K."/>
            <person name="Gasser R.B."/>
        </authorList>
    </citation>
    <scope>NUCLEOTIDE SEQUENCE [LARGE SCALE GENOMIC DNA]</scope>
    <source>
        <strain evidence="1">Cs-k2</strain>
    </source>
</reference>